<comment type="caution">
    <text evidence="2">The sequence shown here is derived from an EMBL/GenBank/DDBJ whole genome shotgun (WGS) entry which is preliminary data.</text>
</comment>
<dbReference type="SUPFAM" id="SSF47413">
    <property type="entry name" value="lambda repressor-like DNA-binding domains"/>
    <property type="match status" value="1"/>
</dbReference>
<dbReference type="RefSeq" id="WP_243726606.1">
    <property type="nucleotide sequence ID" value="NZ_SLWS01000001.1"/>
</dbReference>
<dbReference type="InterPro" id="IPR001387">
    <property type="entry name" value="Cro/C1-type_HTH"/>
</dbReference>
<reference evidence="2 3" key="1">
    <citation type="submission" date="2019-03" db="EMBL/GenBank/DDBJ databases">
        <title>Genomic Encyclopedia of Type Strains, Phase IV (KMG-IV): sequencing the most valuable type-strain genomes for metagenomic binning, comparative biology and taxonomic classification.</title>
        <authorList>
            <person name="Goeker M."/>
        </authorList>
    </citation>
    <scope>NUCLEOTIDE SEQUENCE [LARGE SCALE GENOMIC DNA]</scope>
    <source>
        <strain evidence="2 3">DSM 45934</strain>
    </source>
</reference>
<evidence type="ECO:0000313" key="3">
    <source>
        <dbReference type="Proteomes" id="UP000295680"/>
    </source>
</evidence>
<dbReference type="InterPro" id="IPR043917">
    <property type="entry name" value="DUF5753"/>
</dbReference>
<accession>A0A4R2K573</accession>
<dbReference type="Gene3D" id="1.10.260.40">
    <property type="entry name" value="lambda repressor-like DNA-binding domains"/>
    <property type="match status" value="1"/>
</dbReference>
<dbReference type="EMBL" id="SLWS01000001">
    <property type="protein sequence ID" value="TCO64969.1"/>
    <property type="molecule type" value="Genomic_DNA"/>
</dbReference>
<proteinExistence type="predicted"/>
<dbReference type="GO" id="GO:0003677">
    <property type="term" value="F:DNA binding"/>
    <property type="evidence" value="ECO:0007669"/>
    <property type="project" value="InterPro"/>
</dbReference>
<evidence type="ECO:0000313" key="2">
    <source>
        <dbReference type="EMBL" id="TCO64969.1"/>
    </source>
</evidence>
<dbReference type="PROSITE" id="PS50943">
    <property type="entry name" value="HTH_CROC1"/>
    <property type="match status" value="1"/>
</dbReference>
<dbReference type="Pfam" id="PF19054">
    <property type="entry name" value="DUF5753"/>
    <property type="match status" value="1"/>
</dbReference>
<organism evidence="2 3">
    <name type="scientific">Actinocrispum wychmicini</name>
    <dbReference type="NCBI Taxonomy" id="1213861"/>
    <lineage>
        <taxon>Bacteria</taxon>
        <taxon>Bacillati</taxon>
        <taxon>Actinomycetota</taxon>
        <taxon>Actinomycetes</taxon>
        <taxon>Pseudonocardiales</taxon>
        <taxon>Pseudonocardiaceae</taxon>
        <taxon>Actinocrispum</taxon>
    </lineage>
</organism>
<feature type="domain" description="HTH cro/C1-type" evidence="1">
    <location>
        <begin position="16"/>
        <end position="70"/>
    </location>
</feature>
<dbReference type="InterPro" id="IPR010982">
    <property type="entry name" value="Lambda_DNA-bd_dom_sf"/>
</dbReference>
<keyword evidence="3" id="KW-1185">Reference proteome</keyword>
<dbReference type="SMART" id="SM00530">
    <property type="entry name" value="HTH_XRE"/>
    <property type="match status" value="1"/>
</dbReference>
<sequence>MATSFDRARAEFGEELRRLRESTTLNGKEFANRLGWNAPKVSKLETGKQTASQDDLNAWLAACSVSEETAAHLTVRLSALNEQYVTWKAKVRAGHASRQQESVEREAAARLIRAVDVGVVPGLLQTPEYARHVLLAHANIHGGGQDITAAIRARMRRQEILYEPGRTIELLMTESALLHPVAPQEVMAGQVHRLMAAIGTPNVRVGILPVRVRLPYMLMHGYWIVDDVVMIETVTGELSMIDPDEVATYNKVTDMLWAAAAESDAARELLVRQLPAAGS</sequence>
<protein>
    <submittedName>
        <fullName evidence="2">Helix-turn-helix protein</fullName>
    </submittedName>
</protein>
<dbReference type="Proteomes" id="UP000295680">
    <property type="component" value="Unassembled WGS sequence"/>
</dbReference>
<gene>
    <name evidence="2" type="ORF">EV192_101753</name>
</gene>
<dbReference type="CDD" id="cd00093">
    <property type="entry name" value="HTH_XRE"/>
    <property type="match status" value="1"/>
</dbReference>
<dbReference type="Pfam" id="PF13560">
    <property type="entry name" value="HTH_31"/>
    <property type="match status" value="1"/>
</dbReference>
<evidence type="ECO:0000259" key="1">
    <source>
        <dbReference type="PROSITE" id="PS50943"/>
    </source>
</evidence>
<name>A0A4R2K573_9PSEU</name>
<dbReference type="AlphaFoldDB" id="A0A4R2K573"/>